<comment type="caution">
    <text evidence="3">The sequence shown here is derived from an EMBL/GenBank/DDBJ whole genome shotgun (WGS) entry which is preliminary data.</text>
</comment>
<dbReference type="EMBL" id="CAJNOK010012324">
    <property type="protein sequence ID" value="CAF1161013.1"/>
    <property type="molecule type" value="Genomic_DNA"/>
</dbReference>
<protein>
    <recommendedName>
        <fullName evidence="5">Pentatricopeptide repeat-containing protein</fullName>
    </recommendedName>
</protein>
<proteinExistence type="predicted"/>
<feature type="repeat" description="PPR" evidence="1">
    <location>
        <begin position="146"/>
        <end position="180"/>
    </location>
</feature>
<dbReference type="GO" id="GO:0009451">
    <property type="term" value="P:RNA modification"/>
    <property type="evidence" value="ECO:0007669"/>
    <property type="project" value="InterPro"/>
</dbReference>
<dbReference type="Proteomes" id="UP000682733">
    <property type="component" value="Unassembled WGS sequence"/>
</dbReference>
<dbReference type="EMBL" id="CAJOBA010033849">
    <property type="protein sequence ID" value="CAF3972795.1"/>
    <property type="molecule type" value="Genomic_DNA"/>
</dbReference>
<dbReference type="AlphaFoldDB" id="A0A8S2MTT2"/>
<evidence type="ECO:0008006" key="5">
    <source>
        <dbReference type="Google" id="ProtNLM"/>
    </source>
</evidence>
<evidence type="ECO:0000313" key="2">
    <source>
        <dbReference type="EMBL" id="CAF1161013.1"/>
    </source>
</evidence>
<dbReference type="GO" id="GO:0003723">
    <property type="term" value="F:RNA binding"/>
    <property type="evidence" value="ECO:0007669"/>
    <property type="project" value="InterPro"/>
</dbReference>
<dbReference type="InterPro" id="IPR046960">
    <property type="entry name" value="PPR_At4g14850-like_plant"/>
</dbReference>
<evidence type="ECO:0000313" key="3">
    <source>
        <dbReference type="EMBL" id="CAF3972795.1"/>
    </source>
</evidence>
<dbReference type="NCBIfam" id="TIGR00756">
    <property type="entry name" value="PPR"/>
    <property type="match status" value="1"/>
</dbReference>
<organism evidence="3 4">
    <name type="scientific">Didymodactylos carnosus</name>
    <dbReference type="NCBI Taxonomy" id="1234261"/>
    <lineage>
        <taxon>Eukaryota</taxon>
        <taxon>Metazoa</taxon>
        <taxon>Spiralia</taxon>
        <taxon>Gnathifera</taxon>
        <taxon>Rotifera</taxon>
        <taxon>Eurotatoria</taxon>
        <taxon>Bdelloidea</taxon>
        <taxon>Philodinida</taxon>
        <taxon>Philodinidae</taxon>
        <taxon>Didymodactylos</taxon>
    </lineage>
</organism>
<dbReference type="InterPro" id="IPR011990">
    <property type="entry name" value="TPR-like_helical_dom_sf"/>
</dbReference>
<evidence type="ECO:0000313" key="4">
    <source>
        <dbReference type="Proteomes" id="UP000682733"/>
    </source>
</evidence>
<dbReference type="Pfam" id="PF13041">
    <property type="entry name" value="PPR_2"/>
    <property type="match status" value="1"/>
</dbReference>
<dbReference type="Proteomes" id="UP000677228">
    <property type="component" value="Unassembled WGS sequence"/>
</dbReference>
<gene>
    <name evidence="2" type="ORF">OVA965_LOCUS22092</name>
    <name evidence="3" type="ORF">TMI583_LOCUS22809</name>
</gene>
<dbReference type="Gene3D" id="1.25.40.10">
    <property type="entry name" value="Tetratricopeptide repeat domain"/>
    <property type="match status" value="1"/>
</dbReference>
<sequence length="200" mass="23207">MFNRQLLVTLSLLKTKSQFSFVTVIININNYHNLSLSSENKNIIEWSLSLKKHKINKQNEEALKLFHNGINKQKLIPNYIIYLLAIGICTDLENVKKGKEIHEMINNSEDNIKNNIKIQSALINMYMKCHDVMNAEIIFNNVKQCDIITVNSMMKGYNVNELPEKTIQKYEQMIKNQIQPNNVTYLLIFKACGECVRLGK</sequence>
<name>A0A8S2MTT2_9BILA</name>
<dbReference type="PROSITE" id="PS51375">
    <property type="entry name" value="PPR"/>
    <property type="match status" value="1"/>
</dbReference>
<dbReference type="PANTHER" id="PTHR47926">
    <property type="entry name" value="PENTATRICOPEPTIDE REPEAT-CONTAINING PROTEIN"/>
    <property type="match status" value="1"/>
</dbReference>
<evidence type="ECO:0000256" key="1">
    <source>
        <dbReference type="PROSITE-ProRule" id="PRU00708"/>
    </source>
</evidence>
<reference evidence="3" key="1">
    <citation type="submission" date="2021-02" db="EMBL/GenBank/DDBJ databases">
        <authorList>
            <person name="Nowell W R."/>
        </authorList>
    </citation>
    <scope>NUCLEOTIDE SEQUENCE</scope>
</reference>
<dbReference type="InterPro" id="IPR002885">
    <property type="entry name" value="PPR_rpt"/>
</dbReference>
<accession>A0A8S2MTT2</accession>